<comment type="caution">
    <text evidence="1">The sequence shown here is derived from an EMBL/GenBank/DDBJ whole genome shotgun (WGS) entry which is preliminary data.</text>
</comment>
<reference evidence="1" key="1">
    <citation type="submission" date="2019-08" db="EMBL/GenBank/DDBJ databases">
        <authorList>
            <person name="Kucharzyk K."/>
            <person name="Murdoch R.W."/>
            <person name="Higgins S."/>
            <person name="Loffler F."/>
        </authorList>
    </citation>
    <scope>NUCLEOTIDE SEQUENCE</scope>
</reference>
<protein>
    <submittedName>
        <fullName evidence="1">Uncharacterized protein</fullName>
    </submittedName>
</protein>
<dbReference type="EMBL" id="VSSQ01000017">
    <property type="protein sequence ID" value="MPL62395.1"/>
    <property type="molecule type" value="Genomic_DNA"/>
</dbReference>
<evidence type="ECO:0000313" key="1">
    <source>
        <dbReference type="EMBL" id="MPL62395.1"/>
    </source>
</evidence>
<gene>
    <name evidence="1" type="ORF">SDC9_08015</name>
</gene>
<accession>A0A644T641</accession>
<dbReference type="AlphaFoldDB" id="A0A644T641"/>
<name>A0A644T641_9ZZZZ</name>
<proteinExistence type="predicted"/>
<organism evidence="1">
    <name type="scientific">bioreactor metagenome</name>
    <dbReference type="NCBI Taxonomy" id="1076179"/>
    <lineage>
        <taxon>unclassified sequences</taxon>
        <taxon>metagenomes</taxon>
        <taxon>ecological metagenomes</taxon>
    </lineage>
</organism>
<sequence>MKTEKRLEDWQRPVSKLQIRTLVSSRNAINLITFEDFLNGKNPNYQSVAGRISPQQIERLKRFVESVEKGVYSHINAETVERFLSKEKPFGKDYFSLKKFAEKNKSKFFIWESVFYELKELATYPIKVTFRRSLKLYSELGKDMNRPKIIKHLGTEKTVFQNAPEIYEVTSFLKFENKIHRDGKWNYIPILNKDKEIMFLKIWVSRGIINLEIPDIDPMEFSFQKPERFFLVSN</sequence>